<keyword evidence="3 5" id="KW-0012">Acyltransferase</keyword>
<name>B0SSQ5_LEPBP</name>
<dbReference type="SMART" id="SM00563">
    <property type="entry name" value="PlsC"/>
    <property type="match status" value="1"/>
</dbReference>
<evidence type="ECO:0000256" key="1">
    <source>
        <dbReference type="ARBA" id="ARBA00005189"/>
    </source>
</evidence>
<evidence type="ECO:0000256" key="3">
    <source>
        <dbReference type="ARBA" id="ARBA00023315"/>
    </source>
</evidence>
<gene>
    <name evidence="5" type="ordered locus">LEPBI_I2043</name>
</gene>
<sequence length="382" mass="44473">MTKTAFCKIPTSMKPKTHTIPYDFLIKLVSLAKGLVFHSIEENFPENEELEAPYPSALLCNHVSEADVVSLSMVYPRLNPKIKMIIPAREDILKRGFLQKEFRAKGFLKWILKFIDATNIIPILLRYIGAVPIKRPFRDNARELIKKGELRDKVDSEWTDLVAHIRKGRNLFMFPEGTYNHDGFLNQVKRGAYYIKSKIDKLHFNSFTLTYDHLSYKKTKLYIKYGKPFEIPNDMPADQVVKLVAETLGKHYTVTLGNLTSFVLLKLGTETKIKKQQLVQLLSQFKLHLEKQFPEITIASELRKENFQSQLELIFSKLKKVNFIDWEDEVIKTKEILYHIPKSLHNLKKSNIVLYHKNQLTAHLTKLEQIWNQLAMETGVKT</sequence>
<dbReference type="EMBL" id="CP000786">
    <property type="protein sequence ID" value="ABZ98145.1"/>
    <property type="molecule type" value="Genomic_DNA"/>
</dbReference>
<evidence type="ECO:0000313" key="5">
    <source>
        <dbReference type="EMBL" id="ABZ98145.1"/>
    </source>
</evidence>
<dbReference type="CDD" id="cd07989">
    <property type="entry name" value="LPLAT_AGPAT-like"/>
    <property type="match status" value="1"/>
</dbReference>
<dbReference type="AlphaFoldDB" id="B0SSQ5"/>
<comment type="pathway">
    <text evidence="1">Lipid metabolism.</text>
</comment>
<dbReference type="PANTHER" id="PTHR10434:SF66">
    <property type="entry name" value="PHOSPHOLIPID_GLYCEROL ACYLTRANSFERASE DOMAIN-CONTAINING PROTEIN"/>
    <property type="match status" value="1"/>
</dbReference>
<dbReference type="STRING" id="456481.LEPBI_I2043"/>
<feature type="domain" description="Phospholipid/glycerol acyltransferase" evidence="4">
    <location>
        <begin position="56"/>
        <end position="212"/>
    </location>
</feature>
<dbReference type="GO" id="GO:0006654">
    <property type="term" value="P:phosphatidic acid biosynthetic process"/>
    <property type="evidence" value="ECO:0007669"/>
    <property type="project" value="TreeGrafter"/>
</dbReference>
<dbReference type="KEGG" id="lbi:LEPBI_I2043"/>
<evidence type="ECO:0000256" key="2">
    <source>
        <dbReference type="ARBA" id="ARBA00022679"/>
    </source>
</evidence>
<dbReference type="Pfam" id="PF01553">
    <property type="entry name" value="Acyltransferase"/>
    <property type="match status" value="1"/>
</dbReference>
<dbReference type="PANTHER" id="PTHR10434">
    <property type="entry name" value="1-ACYL-SN-GLYCEROL-3-PHOSPHATE ACYLTRANSFERASE"/>
    <property type="match status" value="1"/>
</dbReference>
<proteinExistence type="predicted"/>
<dbReference type="Proteomes" id="UP000001847">
    <property type="component" value="Chromosome I"/>
</dbReference>
<evidence type="ECO:0000313" key="6">
    <source>
        <dbReference type="Proteomes" id="UP000001847"/>
    </source>
</evidence>
<organism evidence="5 6">
    <name type="scientific">Leptospira biflexa serovar Patoc (strain Patoc 1 / ATCC 23582 / Paris)</name>
    <dbReference type="NCBI Taxonomy" id="456481"/>
    <lineage>
        <taxon>Bacteria</taxon>
        <taxon>Pseudomonadati</taxon>
        <taxon>Spirochaetota</taxon>
        <taxon>Spirochaetia</taxon>
        <taxon>Leptospirales</taxon>
        <taxon>Leptospiraceae</taxon>
        <taxon>Leptospira</taxon>
    </lineage>
</organism>
<accession>B0SSQ5</accession>
<protein>
    <submittedName>
        <fullName evidence="5">Putative acyltransferase</fullName>
    </submittedName>
</protein>
<dbReference type="HOGENOM" id="CLU_735269_0_0_12"/>
<reference evidence="5 6" key="1">
    <citation type="journal article" date="2008" name="PLoS ONE">
        <title>Genome sequence of the saprophyte Leptospira biflexa provides insights into the evolution of Leptospira and the pathogenesis of leptospirosis.</title>
        <authorList>
            <person name="Picardeau M."/>
            <person name="Bulach D.M."/>
            <person name="Bouchier C."/>
            <person name="Zuerner R.L."/>
            <person name="Zidane N."/>
            <person name="Wilson P.J."/>
            <person name="Creno S."/>
            <person name="Kuczek E.S."/>
            <person name="Bommezzadri S."/>
            <person name="Davis J.C."/>
            <person name="McGrath A."/>
            <person name="Johnson M.J."/>
            <person name="Boursaux-Eude C."/>
            <person name="Seemann T."/>
            <person name="Rouy Z."/>
            <person name="Coppel R.L."/>
            <person name="Rood J.I."/>
            <person name="Lajus A."/>
            <person name="Davies J.K."/>
            <person name="Medigue C."/>
            <person name="Adler B."/>
        </authorList>
    </citation>
    <scope>NUCLEOTIDE SEQUENCE [LARGE SCALE GENOMIC DNA]</scope>
    <source>
        <strain evidence="6">Patoc 1 / ATCC 23582 / Paris</strain>
    </source>
</reference>
<keyword evidence="6" id="KW-1185">Reference proteome</keyword>
<dbReference type="GO" id="GO:0003841">
    <property type="term" value="F:1-acylglycerol-3-phosphate O-acyltransferase activity"/>
    <property type="evidence" value="ECO:0007669"/>
    <property type="project" value="TreeGrafter"/>
</dbReference>
<dbReference type="InterPro" id="IPR002123">
    <property type="entry name" value="Plipid/glycerol_acylTrfase"/>
</dbReference>
<dbReference type="SUPFAM" id="SSF69593">
    <property type="entry name" value="Glycerol-3-phosphate (1)-acyltransferase"/>
    <property type="match status" value="1"/>
</dbReference>
<evidence type="ECO:0000259" key="4">
    <source>
        <dbReference type="SMART" id="SM00563"/>
    </source>
</evidence>
<keyword evidence="2 5" id="KW-0808">Transferase</keyword>